<proteinExistence type="predicted"/>
<comment type="caution">
    <text evidence="3">The sequence shown here is derived from an EMBL/GenBank/DDBJ whole genome shotgun (WGS) entry which is preliminary data.</text>
</comment>
<accession>A0A5N3ZZ29</accession>
<dbReference type="PANTHER" id="PTHR37984">
    <property type="entry name" value="PROTEIN CBG26694"/>
    <property type="match status" value="1"/>
</dbReference>
<dbReference type="InterPro" id="IPR036397">
    <property type="entry name" value="RNaseH_sf"/>
</dbReference>
<dbReference type="GO" id="GO:0015074">
    <property type="term" value="P:DNA integration"/>
    <property type="evidence" value="ECO:0007669"/>
    <property type="project" value="InterPro"/>
</dbReference>
<organism evidence="3 4">
    <name type="scientific">Photinus pyralis</name>
    <name type="common">Common eastern firefly</name>
    <name type="synonym">Lampyris pyralis</name>
    <dbReference type="NCBI Taxonomy" id="7054"/>
    <lineage>
        <taxon>Eukaryota</taxon>
        <taxon>Metazoa</taxon>
        <taxon>Ecdysozoa</taxon>
        <taxon>Arthropoda</taxon>
        <taxon>Hexapoda</taxon>
        <taxon>Insecta</taxon>
        <taxon>Pterygota</taxon>
        <taxon>Neoptera</taxon>
        <taxon>Endopterygota</taxon>
        <taxon>Coleoptera</taxon>
        <taxon>Polyphaga</taxon>
        <taxon>Elateriformia</taxon>
        <taxon>Elateroidea</taxon>
        <taxon>Lampyridae</taxon>
        <taxon>Lampyrinae</taxon>
        <taxon>Photinus</taxon>
    </lineage>
</organism>
<dbReference type="PROSITE" id="PS50994">
    <property type="entry name" value="INTEGRASE"/>
    <property type="match status" value="1"/>
</dbReference>
<dbReference type="InterPro" id="IPR050951">
    <property type="entry name" value="Retrovirus_Pol_polyprotein"/>
</dbReference>
<feature type="compositionally biased region" description="Polar residues" evidence="1">
    <location>
        <begin position="183"/>
        <end position="193"/>
    </location>
</feature>
<dbReference type="InterPro" id="IPR001584">
    <property type="entry name" value="Integrase_cat-core"/>
</dbReference>
<dbReference type="InterPro" id="IPR012337">
    <property type="entry name" value="RNaseH-like_sf"/>
</dbReference>
<gene>
    <name evidence="3" type="ORF">PPYR_15333</name>
</gene>
<reference evidence="3 4" key="1">
    <citation type="journal article" date="2018" name="Elife">
        <title>Firefly genomes illuminate parallel origins of bioluminescence in beetles.</title>
        <authorList>
            <person name="Fallon T.R."/>
            <person name="Lower S.E."/>
            <person name="Chang C.H."/>
            <person name="Bessho-Uehara M."/>
            <person name="Martin G.J."/>
            <person name="Bewick A.J."/>
            <person name="Behringer M."/>
            <person name="Debat H.J."/>
            <person name="Wong I."/>
            <person name="Day J.C."/>
            <person name="Suvorov A."/>
            <person name="Silva C.J."/>
            <person name="Stanger-Hall K.F."/>
            <person name="Hall D.W."/>
            <person name="Schmitz R.J."/>
            <person name="Nelson D.R."/>
            <person name="Lewis S.M."/>
            <person name="Shigenobu S."/>
            <person name="Bybee S.M."/>
            <person name="Larracuente A.M."/>
            <person name="Oba Y."/>
            <person name="Weng J.K."/>
        </authorList>
    </citation>
    <scope>NUCLEOTIDE SEQUENCE [LARGE SCALE GENOMIC DNA]</scope>
    <source>
        <strain evidence="3">1611_PpyrPB1</strain>
        <tissue evidence="3">Whole body</tissue>
    </source>
</reference>
<sequence length="217" mass="24354">MIRQALVAPYHPSSNGQAERMVQNVKNAIRKMTEGTAEGNLQLALSRYLLAQHITPHCTTGRSPAEILMGRKLNTVYDRMQPDFRKEMMAKQKDEYPIPGKDRVFQDGDAVFARSFTPGSKWLPAQVVSTTGPVSYRVQTPDGQTLRRHSDQIRARVEEPTESLGTLGDPEIPPTTPEVANCSEPQQQDNGDSQIVEIKKPPERSRRAPKYLEDFVP</sequence>
<feature type="region of interest" description="Disordered" evidence="1">
    <location>
        <begin position="156"/>
        <end position="217"/>
    </location>
</feature>
<feature type="domain" description="Integrase catalytic" evidence="2">
    <location>
        <begin position="1"/>
        <end position="72"/>
    </location>
</feature>
<dbReference type="AlphaFoldDB" id="A0A5N3ZZ29"/>
<evidence type="ECO:0000313" key="3">
    <source>
        <dbReference type="EMBL" id="KAB0790327.1"/>
    </source>
</evidence>
<dbReference type="EMBL" id="VVIM01001486">
    <property type="protein sequence ID" value="KAB0790327.1"/>
    <property type="molecule type" value="Genomic_DNA"/>
</dbReference>
<dbReference type="GO" id="GO:0003676">
    <property type="term" value="F:nucleic acid binding"/>
    <property type="evidence" value="ECO:0007669"/>
    <property type="project" value="InterPro"/>
</dbReference>
<evidence type="ECO:0000259" key="2">
    <source>
        <dbReference type="PROSITE" id="PS50994"/>
    </source>
</evidence>
<dbReference type="Proteomes" id="UP000327044">
    <property type="component" value="Unassembled WGS sequence"/>
</dbReference>
<dbReference type="PANTHER" id="PTHR37984:SF12">
    <property type="entry name" value="RIBONUCLEASE H"/>
    <property type="match status" value="1"/>
</dbReference>
<evidence type="ECO:0000313" key="4">
    <source>
        <dbReference type="Proteomes" id="UP000327044"/>
    </source>
</evidence>
<protein>
    <recommendedName>
        <fullName evidence="2">Integrase catalytic domain-containing protein</fullName>
    </recommendedName>
</protein>
<feature type="compositionally biased region" description="Basic and acidic residues" evidence="1">
    <location>
        <begin position="197"/>
        <end position="217"/>
    </location>
</feature>
<dbReference type="InParanoid" id="A0A5N3ZZ29"/>
<dbReference type="SUPFAM" id="SSF53098">
    <property type="entry name" value="Ribonuclease H-like"/>
    <property type="match status" value="1"/>
</dbReference>
<dbReference type="Gene3D" id="3.30.420.10">
    <property type="entry name" value="Ribonuclease H-like superfamily/Ribonuclease H"/>
    <property type="match status" value="1"/>
</dbReference>
<name>A0A5N3ZZ29_PHOPY</name>
<keyword evidence="4" id="KW-1185">Reference proteome</keyword>
<evidence type="ECO:0000256" key="1">
    <source>
        <dbReference type="SAM" id="MobiDB-lite"/>
    </source>
</evidence>